<reference evidence="2 3" key="1">
    <citation type="submission" date="2020-08" db="EMBL/GenBank/DDBJ databases">
        <title>Sequencing the genomes of 1000 actinobacteria strains.</title>
        <authorList>
            <person name="Klenk H.-P."/>
        </authorList>
    </citation>
    <scope>NUCLEOTIDE SEQUENCE [LARGE SCALE GENOMIC DNA]</scope>
    <source>
        <strain evidence="2 3">DSM 19600</strain>
    </source>
</reference>
<accession>A0AA40VM35</accession>
<sequence length="631" mass="68821">MNEPVGEGADTSAPTTEDLVRLVDQLTAMSDAVGREDLSERLMHTRARLQDPYIRVLVVGEYKQGKSKLINALVGAPACPIDDDIATRVATVVGYGETPSAALLVKSGVDAGVERRPIPLDELPAHVTADPAMHDGAPVVGAEVMLPREILKGGLRLVDSPGVADVASFRALSTLSALVGAHAMLLVSDASQEYTAPELRLLSQALRISPHVSAVISKTDVYPQWRQITDLDTQHLTEIGAVPVFPVSSDLRLTAAVEHDRELNDESGFPALVQHLRTQVVGRADHLQRRAASADIVSVADQLAIAAQSELHALQHPEQTPELIHQLDIAKQRAEDFRSRSSRWQTTLTDGIADLIADTEHDLRDRLRRVQRQAESAIEEGDPGPIWDEFAQWLDERVGEAVTDTFVWTNERQQWLAQDVAEQFLEGEDDIPDIDVSDVTGVLDPVEEISGMDAATLSAAEKLYIGVRGSYGGVLMVGLATSVLGMSMLNPLSLLAGVLVGRRAYREDKQARLSRRQSEAKNLVRRYIDEVAFQVGKQLRDRLRAVQRATRDHFGARADEIYRSLTAAADAARLSAGAYSKDRDKRIEYLQRRVQTLQLLRSAVPALGPGDAPQSLEMRAQAQALTAAGPS</sequence>
<dbReference type="Pfam" id="PF00350">
    <property type="entry name" value="Dynamin_N"/>
    <property type="match status" value="1"/>
</dbReference>
<dbReference type="AlphaFoldDB" id="A0AA40VM35"/>
<dbReference type="RefSeq" id="WP_183499590.1">
    <property type="nucleotide sequence ID" value="NZ_BAABCO010000005.1"/>
</dbReference>
<dbReference type="InterPro" id="IPR045063">
    <property type="entry name" value="Dynamin_N"/>
</dbReference>
<comment type="caution">
    <text evidence="2">The sequence shown here is derived from an EMBL/GenBank/DDBJ whole genome shotgun (WGS) entry which is preliminary data.</text>
</comment>
<dbReference type="InterPro" id="IPR027417">
    <property type="entry name" value="P-loop_NTPase"/>
</dbReference>
<dbReference type="InterPro" id="IPR051943">
    <property type="entry name" value="TRAFAC_Dynamin-like_GTPase"/>
</dbReference>
<name>A0AA40VM35_9MICO</name>
<keyword evidence="3" id="KW-1185">Reference proteome</keyword>
<dbReference type="Gene3D" id="3.40.50.300">
    <property type="entry name" value="P-loop containing nucleotide triphosphate hydrolases"/>
    <property type="match status" value="1"/>
</dbReference>
<organism evidence="2 3">
    <name type="scientific">Microbacterium invictum</name>
    <dbReference type="NCBI Taxonomy" id="515415"/>
    <lineage>
        <taxon>Bacteria</taxon>
        <taxon>Bacillati</taxon>
        <taxon>Actinomycetota</taxon>
        <taxon>Actinomycetes</taxon>
        <taxon>Micrococcales</taxon>
        <taxon>Microbacteriaceae</taxon>
        <taxon>Microbacterium</taxon>
    </lineage>
</organism>
<dbReference type="Proteomes" id="UP000549113">
    <property type="component" value="Unassembled WGS sequence"/>
</dbReference>
<evidence type="ECO:0000259" key="1">
    <source>
        <dbReference type="Pfam" id="PF00350"/>
    </source>
</evidence>
<dbReference type="PANTHER" id="PTHR43681">
    <property type="entry name" value="TRANSMEMBRANE GTPASE FZO"/>
    <property type="match status" value="1"/>
</dbReference>
<evidence type="ECO:0000313" key="2">
    <source>
        <dbReference type="EMBL" id="MBB4139996.1"/>
    </source>
</evidence>
<dbReference type="EMBL" id="JACIFH010000001">
    <property type="protein sequence ID" value="MBB4139996.1"/>
    <property type="molecule type" value="Genomic_DNA"/>
</dbReference>
<feature type="domain" description="Dynamin N-terminal" evidence="1">
    <location>
        <begin position="56"/>
        <end position="208"/>
    </location>
</feature>
<dbReference type="SUPFAM" id="SSF52540">
    <property type="entry name" value="P-loop containing nucleoside triphosphate hydrolases"/>
    <property type="match status" value="1"/>
</dbReference>
<proteinExistence type="predicted"/>
<gene>
    <name evidence="2" type="ORF">BKA10_001790</name>
</gene>
<dbReference type="PANTHER" id="PTHR43681:SF1">
    <property type="entry name" value="SARCALUMENIN"/>
    <property type="match status" value="1"/>
</dbReference>
<evidence type="ECO:0000313" key="3">
    <source>
        <dbReference type="Proteomes" id="UP000549113"/>
    </source>
</evidence>
<protein>
    <recommendedName>
        <fullName evidence="1">Dynamin N-terminal domain-containing protein</fullName>
    </recommendedName>
</protein>